<dbReference type="Pfam" id="PF12697">
    <property type="entry name" value="Abhydrolase_6"/>
    <property type="match status" value="1"/>
</dbReference>
<dbReference type="PANTHER" id="PTHR43039">
    <property type="entry name" value="ESTERASE-RELATED"/>
    <property type="match status" value="1"/>
</dbReference>
<dbReference type="Gene3D" id="3.40.50.1820">
    <property type="entry name" value="alpha/beta hydrolase"/>
    <property type="match status" value="1"/>
</dbReference>
<dbReference type="InterPro" id="IPR000073">
    <property type="entry name" value="AB_hydrolase_1"/>
</dbReference>
<evidence type="ECO:0000313" key="3">
    <source>
        <dbReference type="EMBL" id="OEZ95328.1"/>
    </source>
</evidence>
<keyword evidence="4" id="KW-1185">Reference proteome</keyword>
<name>A0A1E7WCP0_9BURK</name>
<dbReference type="AlphaFoldDB" id="A0A1E7WCP0"/>
<dbReference type="PRINTS" id="PR00111">
    <property type="entry name" value="ABHYDROLASE"/>
</dbReference>
<dbReference type="PATRIC" id="fig|762836.4.peg.4465"/>
<dbReference type="InterPro" id="IPR029058">
    <property type="entry name" value="AB_hydrolase_fold"/>
</dbReference>
<dbReference type="EMBL" id="LROM01000125">
    <property type="protein sequence ID" value="OEZ95328.1"/>
    <property type="molecule type" value="Genomic_DNA"/>
</dbReference>
<evidence type="ECO:0000256" key="1">
    <source>
        <dbReference type="ARBA" id="ARBA00008645"/>
    </source>
</evidence>
<sequence length="275" mass="29510">MNLNTRNNVRIIGDGDGLPTMIMAHGFGCDQSMWRHLAPEFAGRYRVILFDLVGSGGSDLAAYDRQKYSSLQGYADDLLELIDAYASGPVIFVGHSVSATIGVLAANLAPEKFAAQILVGPSPRYIDDGDYRGGFSEDDIADLLDTMQANYLGWSSTMAPAIMGAPDQPHLAEELTNSFCRTDPAIAKHFARVTFLSDHRADFARSTTPALIMQCSDDLIAPMEVGAFMHRAMRDSTLVVIANHGHCPHLSAPDASIAAMQAFLDAPAPAPAPAQ</sequence>
<proteinExistence type="inferred from homology"/>
<evidence type="ECO:0000259" key="2">
    <source>
        <dbReference type="Pfam" id="PF12697"/>
    </source>
</evidence>
<gene>
    <name evidence="3" type="primary">rsbQ_2</name>
    <name evidence="3" type="ORF">DUPY_43370</name>
</gene>
<dbReference type="SUPFAM" id="SSF53474">
    <property type="entry name" value="alpha/beta-Hydrolases"/>
    <property type="match status" value="1"/>
</dbReference>
<dbReference type="OrthoDB" id="8680283at2"/>
<evidence type="ECO:0000313" key="4">
    <source>
        <dbReference type="Proteomes" id="UP000175989"/>
    </source>
</evidence>
<feature type="domain" description="AB hydrolase-1" evidence="2">
    <location>
        <begin position="22"/>
        <end position="256"/>
    </location>
</feature>
<dbReference type="Proteomes" id="UP000175989">
    <property type="component" value="Unassembled WGS sequence"/>
</dbReference>
<comment type="caution">
    <text evidence="3">The sequence shown here is derived from an EMBL/GenBank/DDBJ whole genome shotgun (WGS) entry which is preliminary data.</text>
</comment>
<accession>A0A1E7WCP0</accession>
<comment type="similarity">
    <text evidence="1">Belongs to the AB hydrolase superfamily.</text>
</comment>
<organism evidence="3 4">
    <name type="scientific">Duganella phyllosphaerae</name>
    <dbReference type="NCBI Taxonomy" id="762836"/>
    <lineage>
        <taxon>Bacteria</taxon>
        <taxon>Pseudomonadati</taxon>
        <taxon>Pseudomonadota</taxon>
        <taxon>Betaproteobacteria</taxon>
        <taxon>Burkholderiales</taxon>
        <taxon>Oxalobacteraceae</taxon>
        <taxon>Telluria group</taxon>
        <taxon>Duganella</taxon>
    </lineage>
</organism>
<reference evidence="4" key="1">
    <citation type="journal article" date="2016" name="Front. Microbiol.">
        <title>Molecular Keys to the Janthinobacterium and Duganella spp. Interaction with the Plant Pathogen Fusarium graminearum.</title>
        <authorList>
            <person name="Haack F.S."/>
            <person name="Poehlein A."/>
            <person name="Kroger C."/>
            <person name="Voigt C.A."/>
            <person name="Piepenbring M."/>
            <person name="Bode H.B."/>
            <person name="Daniel R."/>
            <person name="Schafer W."/>
            <person name="Streit W.R."/>
        </authorList>
    </citation>
    <scope>NUCLEOTIDE SEQUENCE [LARGE SCALE GENOMIC DNA]</scope>
    <source>
        <strain evidence="4">T54</strain>
    </source>
</reference>
<dbReference type="RefSeq" id="WP_070250992.1">
    <property type="nucleotide sequence ID" value="NZ_LROM01000125.1"/>
</dbReference>
<protein>
    <submittedName>
        <fullName evidence="3">Sigma factor SigB regulation protein RsbQ</fullName>
    </submittedName>
</protein>